<dbReference type="GO" id="GO:0016799">
    <property type="term" value="F:hydrolase activity, hydrolyzing N-glycosyl compounds"/>
    <property type="evidence" value="ECO:0007669"/>
    <property type="project" value="TreeGrafter"/>
</dbReference>
<evidence type="ECO:0000256" key="2">
    <source>
        <dbReference type="RuleBase" id="RU363015"/>
    </source>
</evidence>
<gene>
    <name evidence="3" type="ORF">EAS64_33290</name>
</gene>
<dbReference type="Gene3D" id="3.40.50.450">
    <property type="match status" value="1"/>
</dbReference>
<evidence type="ECO:0000313" key="3">
    <source>
        <dbReference type="EMBL" id="TVZ01444.1"/>
    </source>
</evidence>
<accession>A0A6P2BQZ9</accession>
<reference evidence="3 4" key="1">
    <citation type="submission" date="2018-11" db="EMBL/GenBank/DDBJ databases">
        <title>Trebonia kvetii gen.nov., sp.nov., a novel acidophilic actinobacterium, and proposal of the new actinobacterial family Treboniaceae fam. nov.</title>
        <authorList>
            <person name="Rapoport D."/>
            <person name="Sagova-Mareckova M."/>
            <person name="Sedlacek I."/>
            <person name="Provaznik J."/>
            <person name="Kralova S."/>
            <person name="Pavlinic D."/>
            <person name="Benes V."/>
            <person name="Kopecky J."/>
        </authorList>
    </citation>
    <scope>NUCLEOTIDE SEQUENCE [LARGE SCALE GENOMIC DNA]</scope>
    <source>
        <strain evidence="3 4">15Tr583</strain>
    </source>
</reference>
<dbReference type="EMBL" id="RPFW01000007">
    <property type="protein sequence ID" value="TVZ01444.1"/>
    <property type="molecule type" value="Genomic_DNA"/>
</dbReference>
<dbReference type="PANTHER" id="PTHR31223:SF70">
    <property type="entry name" value="LOG FAMILY PROTEIN YJL055W"/>
    <property type="match status" value="1"/>
</dbReference>
<dbReference type="AlphaFoldDB" id="A0A6P2BQZ9"/>
<evidence type="ECO:0000256" key="1">
    <source>
        <dbReference type="ARBA" id="ARBA00006763"/>
    </source>
</evidence>
<dbReference type="EC" id="3.2.2.n1" evidence="2"/>
<dbReference type="Pfam" id="PF03641">
    <property type="entry name" value="Lysine_decarbox"/>
    <property type="match status" value="1"/>
</dbReference>
<keyword evidence="2" id="KW-0378">Hydrolase</keyword>
<keyword evidence="2" id="KW-0203">Cytokinin biosynthesis</keyword>
<dbReference type="Proteomes" id="UP000460272">
    <property type="component" value="Unassembled WGS sequence"/>
</dbReference>
<comment type="caution">
    <text evidence="3">The sequence shown here is derived from an EMBL/GenBank/DDBJ whole genome shotgun (WGS) entry which is preliminary data.</text>
</comment>
<dbReference type="InterPro" id="IPR031100">
    <property type="entry name" value="LOG_fam"/>
</dbReference>
<organism evidence="3 4">
    <name type="scientific">Trebonia kvetii</name>
    <dbReference type="NCBI Taxonomy" id="2480626"/>
    <lineage>
        <taxon>Bacteria</taxon>
        <taxon>Bacillati</taxon>
        <taxon>Actinomycetota</taxon>
        <taxon>Actinomycetes</taxon>
        <taxon>Streptosporangiales</taxon>
        <taxon>Treboniaceae</taxon>
        <taxon>Trebonia</taxon>
    </lineage>
</organism>
<dbReference type="NCBIfam" id="TIGR00730">
    <property type="entry name" value="Rossman fold protein, TIGR00730 family"/>
    <property type="match status" value="1"/>
</dbReference>
<dbReference type="GO" id="GO:0005829">
    <property type="term" value="C:cytosol"/>
    <property type="evidence" value="ECO:0007669"/>
    <property type="project" value="TreeGrafter"/>
</dbReference>
<keyword evidence="4" id="KW-1185">Reference proteome</keyword>
<evidence type="ECO:0000313" key="4">
    <source>
        <dbReference type="Proteomes" id="UP000460272"/>
    </source>
</evidence>
<dbReference type="PANTHER" id="PTHR31223">
    <property type="entry name" value="LOG FAMILY PROTEIN YJL055W"/>
    <property type="match status" value="1"/>
</dbReference>
<proteinExistence type="inferred from homology"/>
<comment type="catalytic activity">
    <reaction evidence="2">
        <text>9-ribosyl-trans-zeatin 5'-phosphate + H2O = trans-zeatin + D-ribose 5-phosphate</text>
        <dbReference type="Rhea" id="RHEA:48564"/>
        <dbReference type="ChEBI" id="CHEBI:15377"/>
        <dbReference type="ChEBI" id="CHEBI:16522"/>
        <dbReference type="ChEBI" id="CHEBI:78346"/>
        <dbReference type="ChEBI" id="CHEBI:87947"/>
        <dbReference type="EC" id="3.2.2.n1"/>
    </reaction>
</comment>
<comment type="similarity">
    <text evidence="1 2">Belongs to the LOG family.</text>
</comment>
<comment type="catalytic activity">
    <reaction evidence="2">
        <text>N(6)-(dimethylallyl)adenosine 5'-phosphate + H2O = N(6)-dimethylallyladenine + D-ribose 5-phosphate</text>
        <dbReference type="Rhea" id="RHEA:48560"/>
        <dbReference type="ChEBI" id="CHEBI:15377"/>
        <dbReference type="ChEBI" id="CHEBI:17660"/>
        <dbReference type="ChEBI" id="CHEBI:57526"/>
        <dbReference type="ChEBI" id="CHEBI:78346"/>
        <dbReference type="EC" id="3.2.2.n1"/>
    </reaction>
</comment>
<protein>
    <recommendedName>
        <fullName evidence="2">Cytokinin riboside 5'-monophosphate phosphoribohydrolase</fullName>
        <ecNumber evidence="2">3.2.2.n1</ecNumber>
    </recommendedName>
</protein>
<dbReference type="GO" id="GO:0009691">
    <property type="term" value="P:cytokinin biosynthetic process"/>
    <property type="evidence" value="ECO:0007669"/>
    <property type="project" value="UniProtKB-UniRule"/>
</dbReference>
<dbReference type="InterPro" id="IPR005269">
    <property type="entry name" value="LOG"/>
</dbReference>
<name>A0A6P2BQZ9_9ACTN</name>
<sequence length="193" mass="20281">MSAVAVYCGSNMGNEPAYAAGAATLGGVMAERGIRLVYGGGEVGLMGVLADAVTGNGGRAFGVITRALEAKEVAHRGIAELQVVATMHERKAVMADAADAFIMLPGGFGTFDEFFEVLTWTQLGIHAKPCGILDVGGYFDPLRAMLDGAVAAGFVRQAHLDMIIVDDDPGRLLDRLAAWTPVTVGKWLDRADR</sequence>
<dbReference type="OrthoDB" id="9801098at2"/>
<dbReference type="SUPFAM" id="SSF102405">
    <property type="entry name" value="MCP/YpsA-like"/>
    <property type="match status" value="1"/>
</dbReference>